<proteinExistence type="predicted"/>
<dbReference type="Proteomes" id="UP000545507">
    <property type="component" value="Unassembled WGS sequence"/>
</dbReference>
<dbReference type="AlphaFoldDB" id="A0A7Y8KYD4"/>
<keyword evidence="1" id="KW-1133">Transmembrane helix</keyword>
<sequence>MIEVKNQFARHTLMWILVLPFLAIFLMPALMNSHALILPGSEIQVMQRLGQDVDVVTRRANSAFKVLLVDTGIVRTMEKLFKAKASHTDPSAVRNSAKISEGYLNGMWSMLYRAIWRMVGLWPVLSVMCLAFVVPAIVDGSVNRSTKLSMFKPHNPVFFWGATHTAISTMGIFMFLPFLPIPLSLWVVYGVVGLVAMALWTTMSNLQTGT</sequence>
<dbReference type="InterPro" id="IPR022266">
    <property type="entry name" value="DtrJ-like"/>
</dbReference>
<feature type="transmembrane region" description="Helical" evidence="1">
    <location>
        <begin position="12"/>
        <end position="31"/>
    </location>
</feature>
<dbReference type="Pfam" id="PF14348">
    <property type="entry name" value="DtrJ-like"/>
    <property type="match status" value="1"/>
</dbReference>
<feature type="transmembrane region" description="Helical" evidence="1">
    <location>
        <begin position="157"/>
        <end position="179"/>
    </location>
</feature>
<comment type="caution">
    <text evidence="2">The sequence shown here is derived from an EMBL/GenBank/DDBJ whole genome shotgun (WGS) entry which is preliminary data.</text>
</comment>
<dbReference type="RefSeq" id="WP_177136082.1">
    <property type="nucleotide sequence ID" value="NZ_VYGV01000011.1"/>
</dbReference>
<evidence type="ECO:0000313" key="3">
    <source>
        <dbReference type="Proteomes" id="UP000545507"/>
    </source>
</evidence>
<reference evidence="2 3" key="1">
    <citation type="submission" date="2019-09" db="EMBL/GenBank/DDBJ databases">
        <title>Hydrogenophaga aromatica sp. nov., isolated from a para-xylene-degrading enrichment culture.</title>
        <authorList>
            <person name="Tancsics A."/>
            <person name="Banerjee S."/>
        </authorList>
    </citation>
    <scope>NUCLEOTIDE SEQUENCE [LARGE SCALE GENOMIC DNA]</scope>
    <source>
        <strain evidence="2 3">D2P1</strain>
    </source>
</reference>
<keyword evidence="1" id="KW-0812">Transmembrane</keyword>
<evidence type="ECO:0000313" key="2">
    <source>
        <dbReference type="EMBL" id="NWF46186.1"/>
    </source>
</evidence>
<gene>
    <name evidence="2" type="ORF">F3K02_13120</name>
</gene>
<protein>
    <submittedName>
        <fullName evidence="2">DUF4400 domain-containing protein</fullName>
    </submittedName>
</protein>
<feature type="transmembrane region" description="Helical" evidence="1">
    <location>
        <begin position="114"/>
        <end position="137"/>
    </location>
</feature>
<name>A0A7Y8KYD4_9BURK</name>
<keyword evidence="1" id="KW-0472">Membrane</keyword>
<keyword evidence="3" id="KW-1185">Reference proteome</keyword>
<organism evidence="2 3">
    <name type="scientific">Hydrogenophaga aromaticivorans</name>
    <dbReference type="NCBI Taxonomy" id="2610898"/>
    <lineage>
        <taxon>Bacteria</taxon>
        <taxon>Pseudomonadati</taxon>
        <taxon>Pseudomonadota</taxon>
        <taxon>Betaproteobacteria</taxon>
        <taxon>Burkholderiales</taxon>
        <taxon>Comamonadaceae</taxon>
        <taxon>Hydrogenophaga</taxon>
    </lineage>
</organism>
<accession>A0A7Y8KYD4</accession>
<evidence type="ECO:0000256" key="1">
    <source>
        <dbReference type="SAM" id="Phobius"/>
    </source>
</evidence>
<dbReference type="EMBL" id="VYGV01000011">
    <property type="protein sequence ID" value="NWF46186.1"/>
    <property type="molecule type" value="Genomic_DNA"/>
</dbReference>
<feature type="transmembrane region" description="Helical" evidence="1">
    <location>
        <begin position="185"/>
        <end position="203"/>
    </location>
</feature>